<dbReference type="GO" id="GO:0006397">
    <property type="term" value="P:mRNA processing"/>
    <property type="evidence" value="ECO:0007669"/>
    <property type="project" value="UniProtKB-KW"/>
</dbReference>
<comment type="catalytic activity">
    <reaction evidence="15">
        <text>a 5,6-dihydrouridine in mRNA + NAD(+) = a uridine in mRNA + NADH + H(+)</text>
        <dbReference type="Rhea" id="RHEA:69851"/>
        <dbReference type="Rhea" id="RHEA-COMP:14658"/>
        <dbReference type="Rhea" id="RHEA-COMP:17789"/>
        <dbReference type="ChEBI" id="CHEBI:15378"/>
        <dbReference type="ChEBI" id="CHEBI:57540"/>
        <dbReference type="ChEBI" id="CHEBI:57945"/>
        <dbReference type="ChEBI" id="CHEBI:65315"/>
        <dbReference type="ChEBI" id="CHEBI:74443"/>
    </reaction>
    <physiologicalReaction direction="right-to-left" evidence="15">
        <dbReference type="Rhea" id="RHEA:69853"/>
    </physiologicalReaction>
</comment>
<dbReference type="Gene3D" id="4.10.1000.10">
    <property type="entry name" value="Zinc finger, CCCH-type"/>
    <property type="match status" value="1"/>
</dbReference>
<dbReference type="RefSeq" id="XP_029369900.1">
    <property type="nucleotide sequence ID" value="XM_029514040.1"/>
</dbReference>
<dbReference type="InterPro" id="IPR018517">
    <property type="entry name" value="tRNA_hU_synthase_CS"/>
</dbReference>
<evidence type="ECO:0000256" key="15">
    <source>
        <dbReference type="ARBA" id="ARBA00048342"/>
    </source>
</evidence>
<comment type="catalytic activity">
    <reaction evidence="17">
        <text>5,6-dihydrouridine(47) in tRNA + NADP(+) = uridine(47) in tRNA + NADPH + H(+)</text>
        <dbReference type="Rhea" id="RHEA:53360"/>
        <dbReference type="Rhea" id="RHEA-COMP:13539"/>
        <dbReference type="Rhea" id="RHEA-COMP:13540"/>
        <dbReference type="ChEBI" id="CHEBI:15378"/>
        <dbReference type="ChEBI" id="CHEBI:57783"/>
        <dbReference type="ChEBI" id="CHEBI:58349"/>
        <dbReference type="ChEBI" id="CHEBI:65315"/>
        <dbReference type="ChEBI" id="CHEBI:74443"/>
        <dbReference type="EC" id="1.3.1.89"/>
    </reaction>
    <physiologicalReaction direction="right-to-left" evidence="17">
        <dbReference type="Rhea" id="RHEA:53362"/>
    </physiologicalReaction>
</comment>
<evidence type="ECO:0000256" key="8">
    <source>
        <dbReference type="ARBA" id="ARBA00022771"/>
    </source>
</evidence>
<reference evidence="22" key="3">
    <citation type="submission" date="2025-09" db="UniProtKB">
        <authorList>
            <consortium name="Ensembl"/>
        </authorList>
    </citation>
    <scope>IDENTIFICATION</scope>
</reference>
<dbReference type="GO" id="GO:0008270">
    <property type="term" value="F:zinc ion binding"/>
    <property type="evidence" value="ECO:0007669"/>
    <property type="project" value="UniProtKB-KW"/>
</dbReference>
<comment type="cofactor">
    <cofactor evidence="1 19">
        <name>FMN</name>
        <dbReference type="ChEBI" id="CHEBI:58210"/>
    </cofactor>
</comment>
<evidence type="ECO:0000256" key="20">
    <source>
        <dbReference type="SAM" id="MobiDB-lite"/>
    </source>
</evidence>
<keyword evidence="2 19" id="KW-0285">Flavoprotein</keyword>
<evidence type="ECO:0000256" key="7">
    <source>
        <dbReference type="ARBA" id="ARBA00022737"/>
    </source>
</evidence>
<dbReference type="CTD" id="56931"/>
<comment type="similarity">
    <text evidence="19">Belongs to the dus family. Dus3 subfamily.</text>
</comment>
<evidence type="ECO:0000256" key="2">
    <source>
        <dbReference type="ARBA" id="ARBA00022630"/>
    </source>
</evidence>
<keyword evidence="9 18" id="KW-0862">Zinc</keyword>
<evidence type="ECO:0000256" key="1">
    <source>
        <dbReference type="ARBA" id="ARBA00001917"/>
    </source>
</evidence>
<dbReference type="PROSITE" id="PS01136">
    <property type="entry name" value="UPF0034"/>
    <property type="match status" value="1"/>
</dbReference>
<reference evidence="22" key="2">
    <citation type="submission" date="2025-08" db="UniProtKB">
        <authorList>
            <consortium name="Ensembl"/>
        </authorList>
    </citation>
    <scope>IDENTIFICATION</scope>
</reference>
<dbReference type="FunFam" id="3.20.20.70:FF:000067">
    <property type="entry name" value="tRNA-dihydrouridine(47) synthase [NAD(P)(+)]"/>
    <property type="match status" value="1"/>
</dbReference>
<keyword evidence="3 19" id="KW-0288">FMN</keyword>
<dbReference type="CDD" id="cd02801">
    <property type="entry name" value="DUS_like_FMN"/>
    <property type="match status" value="1"/>
</dbReference>
<proteinExistence type="inferred from homology"/>
<gene>
    <name evidence="22" type="primary">dus3l</name>
</gene>
<dbReference type="GeneID" id="115050909"/>
<dbReference type="OrthoDB" id="259935at2759"/>
<dbReference type="FunFam" id="4.10.1000.10:FF:000029">
    <property type="entry name" value="tRNA-dihydrouridine(47) synthase [NAD(P)(+)]"/>
    <property type="match status" value="1"/>
</dbReference>
<accession>A0A665TFI7</accession>
<keyword evidence="23" id="KW-1185">Reference proteome</keyword>
<evidence type="ECO:0000256" key="13">
    <source>
        <dbReference type="ARBA" id="ARBA00045365"/>
    </source>
</evidence>
<comment type="catalytic activity">
    <reaction evidence="14">
        <text>5,6-dihydrouridine(47) in tRNA + NAD(+) = uridine(47) in tRNA + NADH + H(+)</text>
        <dbReference type="Rhea" id="RHEA:53364"/>
        <dbReference type="Rhea" id="RHEA-COMP:13539"/>
        <dbReference type="Rhea" id="RHEA-COMP:13540"/>
        <dbReference type="ChEBI" id="CHEBI:15378"/>
        <dbReference type="ChEBI" id="CHEBI:57540"/>
        <dbReference type="ChEBI" id="CHEBI:57945"/>
        <dbReference type="ChEBI" id="CHEBI:65315"/>
        <dbReference type="ChEBI" id="CHEBI:74443"/>
        <dbReference type="EC" id="1.3.1.89"/>
    </reaction>
    <physiologicalReaction direction="right-to-left" evidence="14">
        <dbReference type="Rhea" id="RHEA:53366"/>
    </physiologicalReaction>
</comment>
<dbReference type="SUPFAM" id="SSF51395">
    <property type="entry name" value="FMN-linked oxidoreductases"/>
    <property type="match status" value="1"/>
</dbReference>
<dbReference type="Gene3D" id="3.20.20.70">
    <property type="entry name" value="Aldolase class I"/>
    <property type="match status" value="1"/>
</dbReference>
<feature type="compositionally biased region" description="Basic and acidic residues" evidence="20">
    <location>
        <begin position="38"/>
        <end position="85"/>
    </location>
</feature>
<name>A0A665TFI7_ECHNA</name>
<keyword evidence="7" id="KW-0677">Repeat</keyword>
<dbReference type="OMA" id="WSYIAEC"/>
<dbReference type="Ensembl" id="ENSENLT00000005995.1">
    <property type="protein sequence ID" value="ENSENLP00000005718.1"/>
    <property type="gene ID" value="ENSENLG00000002753.1"/>
</dbReference>
<keyword evidence="11 19" id="KW-0560">Oxidoreductase</keyword>
<dbReference type="InterPro" id="IPR013785">
    <property type="entry name" value="Aldolase_TIM"/>
</dbReference>
<dbReference type="Pfam" id="PF25585">
    <property type="entry name" value="zf-CCCH_DUS3L"/>
    <property type="match status" value="2"/>
</dbReference>
<keyword evidence="5 19" id="KW-0819">tRNA processing</keyword>
<dbReference type="InterPro" id="IPR000571">
    <property type="entry name" value="Znf_CCCH"/>
</dbReference>
<feature type="zinc finger region" description="C3H1-type" evidence="18">
    <location>
        <begin position="143"/>
        <end position="168"/>
    </location>
</feature>
<dbReference type="PANTHER" id="PTHR45846">
    <property type="entry name" value="TRNA-DIHYDROURIDINE(47) SYNTHASE [NAD(P)(+)]-LIKE"/>
    <property type="match status" value="1"/>
</dbReference>
<feature type="domain" description="C3H1-type" evidence="21">
    <location>
        <begin position="101"/>
        <end position="130"/>
    </location>
</feature>
<comment type="catalytic activity">
    <reaction evidence="16">
        <text>a 5,6-dihydrouridine in mRNA + NADP(+) = a uridine in mRNA + NADPH + H(+)</text>
        <dbReference type="Rhea" id="RHEA:69855"/>
        <dbReference type="Rhea" id="RHEA-COMP:14658"/>
        <dbReference type="Rhea" id="RHEA-COMP:17789"/>
        <dbReference type="ChEBI" id="CHEBI:15378"/>
        <dbReference type="ChEBI" id="CHEBI:57783"/>
        <dbReference type="ChEBI" id="CHEBI:58349"/>
        <dbReference type="ChEBI" id="CHEBI:65315"/>
        <dbReference type="ChEBI" id="CHEBI:74443"/>
    </reaction>
    <physiologicalReaction direction="right-to-left" evidence="16">
        <dbReference type="Rhea" id="RHEA:69857"/>
    </physiologicalReaction>
</comment>
<dbReference type="InterPro" id="IPR035587">
    <property type="entry name" value="DUS-like_FMN-bd"/>
</dbReference>
<keyword evidence="12" id="KW-0520">NAD</keyword>
<dbReference type="GO" id="GO:0102265">
    <property type="term" value="F:tRNA-dihydrouridine47 synthase activity"/>
    <property type="evidence" value="ECO:0007669"/>
    <property type="project" value="UniProtKB-EC"/>
</dbReference>
<reference evidence="22" key="1">
    <citation type="submission" date="2021-04" db="EMBL/GenBank/DDBJ databases">
        <authorList>
            <consortium name="Wellcome Sanger Institute Data Sharing"/>
        </authorList>
    </citation>
    <scope>NUCLEOTIDE SEQUENCE [LARGE SCALE GENOMIC DNA]</scope>
</reference>
<evidence type="ECO:0000256" key="16">
    <source>
        <dbReference type="ARBA" id="ARBA00049447"/>
    </source>
</evidence>
<dbReference type="GO" id="GO:0050660">
    <property type="term" value="F:flavin adenine dinucleotide binding"/>
    <property type="evidence" value="ECO:0007669"/>
    <property type="project" value="UniProtKB-UniRule"/>
</dbReference>
<feature type="compositionally biased region" description="Basic and acidic residues" evidence="20">
    <location>
        <begin position="1"/>
        <end position="10"/>
    </location>
</feature>
<evidence type="ECO:0000256" key="17">
    <source>
        <dbReference type="ARBA" id="ARBA00049513"/>
    </source>
</evidence>
<keyword evidence="6 18" id="KW-0479">Metal-binding</keyword>
<dbReference type="RefSeq" id="XP_029369898.1">
    <property type="nucleotide sequence ID" value="XM_029514038.1"/>
</dbReference>
<feature type="region of interest" description="Disordered" evidence="20">
    <location>
        <begin position="38"/>
        <end position="100"/>
    </location>
</feature>
<dbReference type="PROSITE" id="PS50103">
    <property type="entry name" value="ZF_C3H1"/>
    <property type="match status" value="2"/>
</dbReference>
<evidence type="ECO:0000256" key="18">
    <source>
        <dbReference type="PROSITE-ProRule" id="PRU00723"/>
    </source>
</evidence>
<evidence type="ECO:0000256" key="11">
    <source>
        <dbReference type="ARBA" id="ARBA00023002"/>
    </source>
</evidence>
<evidence type="ECO:0000256" key="5">
    <source>
        <dbReference type="ARBA" id="ARBA00022694"/>
    </source>
</evidence>
<evidence type="ECO:0000259" key="21">
    <source>
        <dbReference type="PROSITE" id="PS50103"/>
    </source>
</evidence>
<dbReference type="PANTHER" id="PTHR45846:SF1">
    <property type="entry name" value="TRNA-DIHYDROURIDINE(47) SYNTHASE [NAD(P)(+)]-LIKE"/>
    <property type="match status" value="1"/>
</dbReference>
<dbReference type="GO" id="GO:0003723">
    <property type="term" value="F:RNA binding"/>
    <property type="evidence" value="ECO:0007669"/>
    <property type="project" value="TreeGrafter"/>
</dbReference>
<keyword evidence="4" id="KW-0507">mRNA processing</keyword>
<dbReference type="EC" id="1.3.1.-" evidence="19"/>
<evidence type="ECO:0000313" key="23">
    <source>
        <dbReference type="Proteomes" id="UP000472264"/>
    </source>
</evidence>
<evidence type="ECO:0000256" key="10">
    <source>
        <dbReference type="ARBA" id="ARBA00022857"/>
    </source>
</evidence>
<dbReference type="Proteomes" id="UP000472264">
    <property type="component" value="Chromosome 11"/>
</dbReference>
<dbReference type="Pfam" id="PF01207">
    <property type="entry name" value="Dus"/>
    <property type="match status" value="1"/>
</dbReference>
<comment type="function">
    <text evidence="13">Catalyzes the synthesis of dihydrouridine, a modified base, in various RNAs, such as tRNAs, mRNAs and some long non-coding RNAs (lncRNAs). Mainly modifies the uridine in position 47 (U47) in the D-loop of most cytoplasmic tRNAs. Also able to mediate the formation of dihydrouridine in some mRNAs, thereby regulating their translation.</text>
</comment>
<evidence type="ECO:0000313" key="22">
    <source>
        <dbReference type="Ensembl" id="ENSENLP00000005718.1"/>
    </source>
</evidence>
<feature type="domain" description="C3H1-type" evidence="21">
    <location>
        <begin position="143"/>
        <end position="168"/>
    </location>
</feature>
<evidence type="ECO:0000256" key="3">
    <source>
        <dbReference type="ARBA" id="ARBA00022643"/>
    </source>
</evidence>
<organism evidence="22 23">
    <name type="scientific">Echeneis naucrates</name>
    <name type="common">Live sharksucker</name>
    <dbReference type="NCBI Taxonomy" id="173247"/>
    <lineage>
        <taxon>Eukaryota</taxon>
        <taxon>Metazoa</taxon>
        <taxon>Chordata</taxon>
        <taxon>Craniata</taxon>
        <taxon>Vertebrata</taxon>
        <taxon>Euteleostomi</taxon>
        <taxon>Actinopterygii</taxon>
        <taxon>Neopterygii</taxon>
        <taxon>Teleostei</taxon>
        <taxon>Neoteleostei</taxon>
        <taxon>Acanthomorphata</taxon>
        <taxon>Carangaria</taxon>
        <taxon>Carangiformes</taxon>
        <taxon>Echeneidae</taxon>
        <taxon>Echeneis</taxon>
    </lineage>
</organism>
<evidence type="ECO:0000256" key="12">
    <source>
        <dbReference type="ARBA" id="ARBA00023027"/>
    </source>
</evidence>
<keyword evidence="8 18" id="KW-0863">Zinc-finger</keyword>
<keyword evidence="10" id="KW-0521">NADP</keyword>
<feature type="zinc finger region" description="C3H1-type" evidence="18">
    <location>
        <begin position="101"/>
        <end position="130"/>
    </location>
</feature>
<evidence type="ECO:0000256" key="9">
    <source>
        <dbReference type="ARBA" id="ARBA00022833"/>
    </source>
</evidence>
<protein>
    <recommendedName>
        <fullName evidence="19">tRNA-dihydrouridine(47) synthase [NAD(P)(+)]</fullName>
        <ecNumber evidence="19">1.3.1.-</ecNumber>
    </recommendedName>
    <alternativeName>
        <fullName evidence="19">tRNA-dihydrouridine synthase 3</fullName>
    </alternativeName>
</protein>
<dbReference type="RefSeq" id="XP_029369901.1">
    <property type="nucleotide sequence ID" value="XM_029514041.1"/>
</dbReference>
<dbReference type="InParanoid" id="A0A665TFI7"/>
<sequence>MEKAAAEATEKGTNVAVKGEAAIRPEFLTTKEKFHGFIDSEWRGSKGEKASGQDTKEVGGEEPEAKKLKLDTEEKSTQGKPDGKRLRGQNKSRPHTKPTTYDEKRLCLSVIQDNRECPFGDKCHFEHDVAQYMACKPADIGQSCYLYDTFGKCTYGLSCRFAKAHTTSDFKTMENTDLVKTHDRNPVKNSLSKDLQNRLRKRSVAFKKSEEYLKTLSNNRNKTAQQGNGEACAAEVSAAPAGGEQLKCTEAETQAILDKQPPVKTVGPLTDVDIIKLRFCEKKQVDFKDKLYLAPLTTCGNLPFRRVCKRFGVDITCGEMAMCTNLLQGQQSEWALLKRHESEDLFGVQVEGCFPDTMTRCAELINNNTDVDFVDINSGCPIELVYKKGGGCGLMTRTRKFEQIVKGMNYVLDVPLTVKIRTGVQEKSNVAHKLIPEMKNWGVSMITLHGRSREQRYTKLADWDYISSCSKLANPVPLFGNGDILSYEDAMKARETGVSGLMIARGALIKPWIFTEIKESRHWDISSSERLDILKDFTNFGLEHWGCDTRGVEKTRTFMLEWLSFMCRYIPVGLLERVPQKINERPPYYMGRNYLETLMASQNVGDWVRISEMLLGPVPKNFIFLPKHKANSYK</sequence>
<evidence type="ECO:0000256" key="4">
    <source>
        <dbReference type="ARBA" id="ARBA00022664"/>
    </source>
</evidence>
<evidence type="ECO:0000256" key="6">
    <source>
        <dbReference type="ARBA" id="ARBA00022723"/>
    </source>
</evidence>
<dbReference type="AlphaFoldDB" id="A0A665TFI7"/>
<feature type="compositionally biased region" description="Basic residues" evidence="20">
    <location>
        <begin position="86"/>
        <end position="96"/>
    </location>
</feature>
<evidence type="ECO:0000256" key="19">
    <source>
        <dbReference type="RuleBase" id="RU291113"/>
    </source>
</evidence>
<feature type="region of interest" description="Disordered" evidence="20">
    <location>
        <begin position="1"/>
        <end position="20"/>
    </location>
</feature>
<evidence type="ECO:0000256" key="14">
    <source>
        <dbReference type="ARBA" id="ARBA00048266"/>
    </source>
</evidence>